<dbReference type="Pfam" id="PF00501">
    <property type="entry name" value="AMP-binding"/>
    <property type="match status" value="1"/>
</dbReference>
<dbReference type="OrthoDB" id="9799237at2"/>
<reference evidence="2 3" key="1">
    <citation type="submission" date="2016-05" db="EMBL/GenBank/DDBJ databases">
        <title>Genomic and physiological characterization of Planctopirus sp. isolated from fresh water lake.</title>
        <authorList>
            <person name="Subhash Y."/>
            <person name="Ramana C."/>
        </authorList>
    </citation>
    <scope>NUCLEOTIDE SEQUENCE [LARGE SCALE GENOMIC DNA]</scope>
    <source>
        <strain evidence="2 3">JC280</strain>
    </source>
</reference>
<dbReference type="InterPro" id="IPR000873">
    <property type="entry name" value="AMP-dep_synth/lig_dom"/>
</dbReference>
<dbReference type="PANTHER" id="PTHR43767">
    <property type="entry name" value="LONG-CHAIN-FATTY-ACID--COA LIGASE"/>
    <property type="match status" value="1"/>
</dbReference>
<feature type="domain" description="AMP-dependent synthetase/ligase" evidence="1">
    <location>
        <begin position="11"/>
        <end position="401"/>
    </location>
</feature>
<evidence type="ECO:0000313" key="2">
    <source>
        <dbReference type="EMBL" id="ODA29979.1"/>
    </source>
</evidence>
<dbReference type="RefSeq" id="WP_068848865.1">
    <property type="nucleotide sequence ID" value="NZ_LYDR01000116.1"/>
</dbReference>
<accession>A0A1C3E9V2</accession>
<dbReference type="InterPro" id="IPR020845">
    <property type="entry name" value="AMP-binding_CS"/>
</dbReference>
<sequence>MTASNIARTLETAATDRPDQVAIYAPPAGRTPLRVENYRTLTFQQLHQFSVELASGLNAIGIRRGTRIALMVPPSPEFFVLTFALFRLGAVPVLIDPGMGLKNLAQCLTEARPEVFIGITKAHVARSLLGWAKGSLRQLITVGRKLWWSGRTYDELQRLGQKSSQAPMVDLPEEETAAILFTSGSTGIPKGAVYTHEIFLSQVELLKEALKISSGEIDLCTFPLFALFAPALKMSAIIPRMDFTRPAKVDPQEIWQPVELFQVTNLFGSPALIRRLAIASQQAGKTFPTLRRVVSAGAPVNPKILELFQPLLAPKTPIYTPYGATESLPVAVVSSQQILGETQQKTTAGAGICVGQVVTGMQARVIRLTDEPIPVWSNDLIRLPGVIGEIAVCGPVVTRSYDARPEQTALAKIVDPHTGELWHRMGDAGYFDEQGDLWFCGRKSQRVELPAEAGVPAQTLFADQCEAVFNGHPAVARTALVGALVDQRIIPVLCVERNPGNRTPFAQLEEELRSLAISSRVTAAIEHFLEHPAFPVDTRHNSKIFREKLAPWAAKQLSKNHRKP</sequence>
<dbReference type="Proteomes" id="UP000094828">
    <property type="component" value="Unassembled WGS sequence"/>
</dbReference>
<organism evidence="2 3">
    <name type="scientific">Planctopirus hydrillae</name>
    <dbReference type="NCBI Taxonomy" id="1841610"/>
    <lineage>
        <taxon>Bacteria</taxon>
        <taxon>Pseudomonadati</taxon>
        <taxon>Planctomycetota</taxon>
        <taxon>Planctomycetia</taxon>
        <taxon>Planctomycetales</taxon>
        <taxon>Planctomycetaceae</taxon>
        <taxon>Planctopirus</taxon>
    </lineage>
</organism>
<dbReference type="Gene3D" id="3.40.50.12780">
    <property type="entry name" value="N-terminal domain of ligase-like"/>
    <property type="match status" value="1"/>
</dbReference>
<comment type="caution">
    <text evidence="2">The sequence shown here is derived from an EMBL/GenBank/DDBJ whole genome shotgun (WGS) entry which is preliminary data.</text>
</comment>
<dbReference type="PROSITE" id="PS00455">
    <property type="entry name" value="AMP_BINDING"/>
    <property type="match status" value="1"/>
</dbReference>
<keyword evidence="3" id="KW-1185">Reference proteome</keyword>
<proteinExistence type="predicted"/>
<dbReference type="AlphaFoldDB" id="A0A1C3E9V2"/>
<dbReference type="PANTHER" id="PTHR43767:SF1">
    <property type="entry name" value="NONRIBOSOMAL PEPTIDE SYNTHASE PES1 (EUROFUNG)-RELATED"/>
    <property type="match status" value="1"/>
</dbReference>
<dbReference type="InterPro" id="IPR042099">
    <property type="entry name" value="ANL_N_sf"/>
</dbReference>
<dbReference type="SUPFAM" id="SSF56801">
    <property type="entry name" value="Acetyl-CoA synthetase-like"/>
    <property type="match status" value="1"/>
</dbReference>
<dbReference type="NCBIfam" id="NF006754">
    <property type="entry name" value="PRK09274.1"/>
    <property type="match status" value="1"/>
</dbReference>
<dbReference type="STRING" id="1841610.A6X21_06460"/>
<dbReference type="InterPro" id="IPR050237">
    <property type="entry name" value="ATP-dep_AMP-bd_enzyme"/>
</dbReference>
<evidence type="ECO:0000313" key="3">
    <source>
        <dbReference type="Proteomes" id="UP000094828"/>
    </source>
</evidence>
<gene>
    <name evidence="2" type="ORF">A6X21_06460</name>
</gene>
<evidence type="ECO:0000259" key="1">
    <source>
        <dbReference type="Pfam" id="PF00501"/>
    </source>
</evidence>
<protein>
    <submittedName>
        <fullName evidence="2">Peptide synthase</fullName>
    </submittedName>
</protein>
<name>A0A1C3E9V2_9PLAN</name>
<dbReference type="EMBL" id="LYDR01000116">
    <property type="protein sequence ID" value="ODA29979.1"/>
    <property type="molecule type" value="Genomic_DNA"/>
</dbReference>